<evidence type="ECO:0000256" key="2">
    <source>
        <dbReference type="ARBA" id="ARBA00004443"/>
    </source>
</evidence>
<comment type="pathway">
    <text evidence="3">Phospholipid metabolism; CDP-diacylglycerol biosynthesis; CDP-diacylglycerol from sn-glycerol 3-phosphate: step 3/3.</text>
</comment>
<evidence type="ECO:0000256" key="1">
    <source>
        <dbReference type="ARBA" id="ARBA00001946"/>
    </source>
</evidence>
<keyword evidence="17" id="KW-1208">Phospholipid metabolism</keyword>
<keyword evidence="16" id="KW-0594">Phospholipid biosynthesis</keyword>
<dbReference type="EC" id="2.7.7.41" evidence="6"/>
<evidence type="ECO:0000256" key="13">
    <source>
        <dbReference type="ARBA" id="ARBA00023098"/>
    </source>
</evidence>
<dbReference type="GO" id="GO:0005743">
    <property type="term" value="C:mitochondrial inner membrane"/>
    <property type="evidence" value="ECO:0007669"/>
    <property type="project" value="UniProtKB-SubCell"/>
</dbReference>
<evidence type="ECO:0000256" key="10">
    <source>
        <dbReference type="ARBA" id="ARBA00022695"/>
    </source>
</evidence>
<accession>A0AAW2Z7C7</accession>
<gene>
    <name evidence="19" type="ORF">AKO1_003311</name>
</gene>
<keyword evidence="8" id="KW-0444">Lipid biosynthesis</keyword>
<evidence type="ECO:0000256" key="17">
    <source>
        <dbReference type="ARBA" id="ARBA00023264"/>
    </source>
</evidence>
<evidence type="ECO:0000256" key="9">
    <source>
        <dbReference type="ARBA" id="ARBA00022679"/>
    </source>
</evidence>
<reference evidence="19 20" key="1">
    <citation type="submission" date="2024-03" db="EMBL/GenBank/DDBJ databases">
        <title>The Acrasis kona genome and developmental transcriptomes reveal deep origins of eukaryotic multicellular pathways.</title>
        <authorList>
            <person name="Sheikh S."/>
            <person name="Fu C.-J."/>
            <person name="Brown M.W."/>
            <person name="Baldauf S.L."/>
        </authorList>
    </citation>
    <scope>NUCLEOTIDE SEQUENCE [LARGE SCALE GENOMIC DNA]</scope>
    <source>
        <strain evidence="19 20">ATCC MYA-3509</strain>
    </source>
</reference>
<dbReference type="GO" id="GO:0016024">
    <property type="term" value="P:CDP-diacylglycerol biosynthetic process"/>
    <property type="evidence" value="ECO:0007669"/>
    <property type="project" value="TreeGrafter"/>
</dbReference>
<keyword evidence="20" id="KW-1185">Reference proteome</keyword>
<comment type="similarity">
    <text evidence="5">Belongs to the TAM41 family.</text>
</comment>
<evidence type="ECO:0000256" key="4">
    <source>
        <dbReference type="ARBA" id="ARBA00005189"/>
    </source>
</evidence>
<proteinExistence type="inferred from homology"/>
<comment type="cofactor">
    <cofactor evidence="1">
        <name>Mg(2+)</name>
        <dbReference type="ChEBI" id="CHEBI:18420"/>
    </cofactor>
</comment>
<keyword evidence="12" id="KW-0460">Magnesium</keyword>
<dbReference type="PANTHER" id="PTHR13619:SF0">
    <property type="entry name" value="PHOSPHATIDATE CYTIDYLYLTRANSFERASE, MITOCHONDRIAL"/>
    <property type="match status" value="1"/>
</dbReference>
<keyword evidence="10 19" id="KW-0548">Nucleotidyltransferase</keyword>
<evidence type="ECO:0000256" key="11">
    <source>
        <dbReference type="ARBA" id="ARBA00022792"/>
    </source>
</evidence>
<dbReference type="Proteomes" id="UP001431209">
    <property type="component" value="Unassembled WGS sequence"/>
</dbReference>
<dbReference type="AlphaFoldDB" id="A0AAW2Z7C7"/>
<evidence type="ECO:0000256" key="5">
    <source>
        <dbReference type="ARBA" id="ARBA00005458"/>
    </source>
</evidence>
<keyword evidence="15" id="KW-0472">Membrane</keyword>
<evidence type="ECO:0000256" key="6">
    <source>
        <dbReference type="ARBA" id="ARBA00012487"/>
    </source>
</evidence>
<keyword evidence="13" id="KW-0443">Lipid metabolism</keyword>
<dbReference type="InterPro" id="IPR015222">
    <property type="entry name" value="Tam41"/>
</dbReference>
<keyword evidence="11" id="KW-0999">Mitochondrion inner membrane</keyword>
<comment type="caution">
    <text evidence="19">The sequence shown here is derived from an EMBL/GenBank/DDBJ whole genome shotgun (WGS) entry which is preliminary data.</text>
</comment>
<evidence type="ECO:0000256" key="16">
    <source>
        <dbReference type="ARBA" id="ARBA00023209"/>
    </source>
</evidence>
<dbReference type="GO" id="GO:0032049">
    <property type="term" value="P:cardiolipin biosynthetic process"/>
    <property type="evidence" value="ECO:0007669"/>
    <property type="project" value="InterPro"/>
</dbReference>
<evidence type="ECO:0000313" key="20">
    <source>
        <dbReference type="Proteomes" id="UP001431209"/>
    </source>
</evidence>
<comment type="subcellular location">
    <subcellularLocation>
        <location evidence="2">Mitochondrion inner membrane</location>
        <topology evidence="2">Peripheral membrane protein</topology>
        <orientation evidence="2">Matrix side</orientation>
    </subcellularLocation>
</comment>
<evidence type="ECO:0000256" key="15">
    <source>
        <dbReference type="ARBA" id="ARBA00023136"/>
    </source>
</evidence>
<name>A0AAW2Z7C7_9EUKA</name>
<evidence type="ECO:0000256" key="18">
    <source>
        <dbReference type="ARBA" id="ARBA00029893"/>
    </source>
</evidence>
<protein>
    <recommendedName>
        <fullName evidence="7">Phosphatidate cytidylyltransferase, mitochondrial</fullName>
        <ecNumber evidence="6">2.7.7.41</ecNumber>
    </recommendedName>
    <alternativeName>
        <fullName evidence="18">CDP-diacylglycerol synthase</fullName>
    </alternativeName>
</protein>
<evidence type="ECO:0000256" key="3">
    <source>
        <dbReference type="ARBA" id="ARBA00005119"/>
    </source>
</evidence>
<dbReference type="Pfam" id="PF09139">
    <property type="entry name" value="Tam41_Mmp37"/>
    <property type="match status" value="1"/>
</dbReference>
<evidence type="ECO:0000313" key="19">
    <source>
        <dbReference type="EMBL" id="KAL0485696.1"/>
    </source>
</evidence>
<sequence length="251" mass="28354">MALSSLAPSIGSILKRNLPFDDVRWACAYGSAVFSQKGYKEEDRKKSMVDLIVAVDDPHTFHKKNLQQNPHHYATLMRNLGANSIVSLQNSGAGIYYNTLVPIEDRNWKYGVISTERLVRDLQDWDTMYVAGRLHKPVYIIKDEKAYYPPNLPSIQEAINKNLNSAVIVALLLKAVESNDLDTFSASGNPRVDISIPELYECIAALSYRGDIRFHLRAENKDKVKNIVKANEEGFNKLYEPAIKKLLQENG</sequence>
<dbReference type="PANTHER" id="PTHR13619">
    <property type="entry name" value="PHOSPHATIDATE CYTIDYLYLTRANSFERASE, MITOCHONDRIAL"/>
    <property type="match status" value="1"/>
</dbReference>
<evidence type="ECO:0000256" key="8">
    <source>
        <dbReference type="ARBA" id="ARBA00022516"/>
    </source>
</evidence>
<keyword evidence="14" id="KW-0496">Mitochondrion</keyword>
<evidence type="ECO:0000256" key="14">
    <source>
        <dbReference type="ARBA" id="ARBA00023128"/>
    </source>
</evidence>
<organism evidence="19 20">
    <name type="scientific">Acrasis kona</name>
    <dbReference type="NCBI Taxonomy" id="1008807"/>
    <lineage>
        <taxon>Eukaryota</taxon>
        <taxon>Discoba</taxon>
        <taxon>Heterolobosea</taxon>
        <taxon>Tetramitia</taxon>
        <taxon>Eutetramitia</taxon>
        <taxon>Acrasidae</taxon>
        <taxon>Acrasis</taxon>
    </lineage>
</organism>
<comment type="pathway">
    <text evidence="4">Lipid metabolism.</text>
</comment>
<keyword evidence="9" id="KW-0808">Transferase</keyword>
<evidence type="ECO:0000256" key="12">
    <source>
        <dbReference type="ARBA" id="ARBA00022842"/>
    </source>
</evidence>
<dbReference type="EMBL" id="JAOPGA020001158">
    <property type="protein sequence ID" value="KAL0485696.1"/>
    <property type="molecule type" value="Genomic_DNA"/>
</dbReference>
<evidence type="ECO:0000256" key="7">
    <source>
        <dbReference type="ARBA" id="ARBA00018337"/>
    </source>
</evidence>
<dbReference type="GO" id="GO:0004605">
    <property type="term" value="F:phosphatidate cytidylyltransferase activity"/>
    <property type="evidence" value="ECO:0007669"/>
    <property type="project" value="UniProtKB-EC"/>
</dbReference>